<dbReference type="PANTHER" id="PTHR21075">
    <property type="entry name" value="ANAEROBIC RIBONUCLEOSIDE-TRIPHOSPHATE REDUCTASE"/>
    <property type="match status" value="1"/>
</dbReference>
<dbReference type="PANTHER" id="PTHR21075:SF0">
    <property type="entry name" value="ANAEROBIC RIBONUCLEOSIDE-TRIPHOSPHATE REDUCTASE"/>
    <property type="match status" value="1"/>
</dbReference>
<dbReference type="EMBL" id="BK015488">
    <property type="protein sequence ID" value="DAE09407.1"/>
    <property type="molecule type" value="Genomic_DNA"/>
</dbReference>
<evidence type="ECO:0000259" key="4">
    <source>
        <dbReference type="PROSITE" id="PS51161"/>
    </source>
</evidence>
<organism evidence="5">
    <name type="scientific">Siphoviridae sp. ct96x5</name>
    <dbReference type="NCBI Taxonomy" id="2825367"/>
    <lineage>
        <taxon>Viruses</taxon>
        <taxon>Duplodnaviria</taxon>
        <taxon>Heunggongvirae</taxon>
        <taxon>Uroviricota</taxon>
        <taxon>Caudoviricetes</taxon>
    </lineage>
</organism>
<keyword evidence="1 3" id="KW-0547">Nucleotide-binding</keyword>
<protein>
    <submittedName>
        <fullName evidence="5">Anaerobic ribonucleoside triphosphate reductase</fullName>
    </submittedName>
</protein>
<reference evidence="5" key="1">
    <citation type="journal article" date="2021" name="Proc. Natl. Acad. Sci. U.S.A.">
        <title>A Catalog of Tens of Thousands of Viruses from Human Metagenomes Reveals Hidden Associations with Chronic Diseases.</title>
        <authorList>
            <person name="Tisza M.J."/>
            <person name="Buck C.B."/>
        </authorList>
    </citation>
    <scope>NUCLEOTIDE SEQUENCE</scope>
    <source>
        <strain evidence="5">Ct96x5</strain>
    </source>
</reference>
<dbReference type="GO" id="GO:0004748">
    <property type="term" value="F:ribonucleoside-diphosphate reductase activity, thioredoxin disulfide as acceptor"/>
    <property type="evidence" value="ECO:0007669"/>
    <property type="project" value="TreeGrafter"/>
</dbReference>
<dbReference type="GO" id="GO:0009265">
    <property type="term" value="P:2'-deoxyribonucleotide biosynthetic process"/>
    <property type="evidence" value="ECO:0007669"/>
    <property type="project" value="TreeGrafter"/>
</dbReference>
<dbReference type="InterPro" id="IPR012833">
    <property type="entry name" value="NrdD"/>
</dbReference>
<dbReference type="SUPFAM" id="SSF51998">
    <property type="entry name" value="PFL-like glycyl radical enzymes"/>
    <property type="match status" value="1"/>
</dbReference>
<keyword evidence="2 3" id="KW-0067">ATP-binding</keyword>
<evidence type="ECO:0000256" key="1">
    <source>
        <dbReference type="ARBA" id="ARBA00022741"/>
    </source>
</evidence>
<dbReference type="GO" id="GO:0005524">
    <property type="term" value="F:ATP binding"/>
    <property type="evidence" value="ECO:0007669"/>
    <property type="project" value="UniProtKB-UniRule"/>
</dbReference>
<proteinExistence type="predicted"/>
<evidence type="ECO:0000256" key="3">
    <source>
        <dbReference type="PROSITE-ProRule" id="PRU00492"/>
    </source>
</evidence>
<dbReference type="Pfam" id="PF03477">
    <property type="entry name" value="ATP-cone"/>
    <property type="match status" value="1"/>
</dbReference>
<dbReference type="NCBIfam" id="TIGR02487">
    <property type="entry name" value="NrdD"/>
    <property type="match status" value="1"/>
</dbReference>
<dbReference type="GO" id="GO:0008998">
    <property type="term" value="F:ribonucleoside-triphosphate reductase (thioredoxin) activity"/>
    <property type="evidence" value="ECO:0007669"/>
    <property type="project" value="InterPro"/>
</dbReference>
<accession>A0A8S5PQI6</accession>
<dbReference type="PROSITE" id="PS51161">
    <property type="entry name" value="ATP_CONE"/>
    <property type="match status" value="1"/>
</dbReference>
<evidence type="ECO:0000313" key="5">
    <source>
        <dbReference type="EMBL" id="DAE09407.1"/>
    </source>
</evidence>
<sequence>MKNVTKRDGSVVAFDRQKIVTAIEKAMDDTPAGVDEELAERIASAIQDMDKDASVEEIQDMVEDNLMSSDRKDVARSYIIYRDAHARRRDATDDQKRRYNELRRLVLGEDEESKKENSNKDTRIIPTMRDYLAGFTCCELAMDVVLPKDIAEAHKAGIIHFHDSDYSPVMPMTNCCLINLEDMLQNGTVISKTMIEKPKSFRTACTVVTQIITQVASSQYGGNTISLAHISPFIDVSRQKLREEVANELASIPMDFEDGPIARTDLQRYINEIAEQRLRKEIKDGVQTIQYQLITMSTTNGQAPFTSMFMYLDEVPDGQPRKDLAMLIEEVLKQRIQGVKNEQGVYVTTAFPKLLYVLDEDNIHEDSPYWYLTKLAAECSSKRLVPDYISAKVMRKEKDGNVFPCMGCRSFLMPYYDKDGKPKFYGRLNQGVVTLNLPDIALSSGGDFDKFWQIFDERLELCYRALMIRHNSLKGVKSDVAPILWQHGAYARLKPGETIDKFLYNDYSSISLGYAGLYECIKYMTGESQLEKNGHDFGIKVMQRLNSACEEWKRQTRIGFSLYGSPIESTTFKFAKCLQKRFGVIKGVTDKDYVTNSYHITPAQKIDAFTKLDVESEFQHYSAGGAISYIECPNMTKNVDAVLEIVKHIYENIMYAEINTMTSYCHICGCTDIKMGDDLKFHCPNCGNDDFEKMNIALRICGYISTNPFNDGRAADIHDRVFHVGAE</sequence>
<dbReference type="NCBIfam" id="NF006732">
    <property type="entry name" value="PRK09263.1"/>
    <property type="match status" value="1"/>
</dbReference>
<dbReference type="Gene3D" id="3.20.70.20">
    <property type="match status" value="1"/>
</dbReference>
<name>A0A8S5PQI6_9CAUD</name>
<feature type="domain" description="ATP-cone" evidence="4">
    <location>
        <begin position="2"/>
        <end position="89"/>
    </location>
</feature>
<dbReference type="InterPro" id="IPR005144">
    <property type="entry name" value="ATP-cone_dom"/>
</dbReference>
<dbReference type="Pfam" id="PF13597">
    <property type="entry name" value="NRDD"/>
    <property type="match status" value="1"/>
</dbReference>
<dbReference type="GO" id="GO:0006260">
    <property type="term" value="P:DNA replication"/>
    <property type="evidence" value="ECO:0007669"/>
    <property type="project" value="InterPro"/>
</dbReference>
<evidence type="ECO:0000256" key="2">
    <source>
        <dbReference type="ARBA" id="ARBA00022840"/>
    </source>
</evidence>